<protein>
    <submittedName>
        <fullName evidence="4">GNAT family N-acetyltransferase</fullName>
    </submittedName>
</protein>
<accession>A0ABX7VNS8</accession>
<keyword evidence="2" id="KW-0012">Acyltransferase</keyword>
<dbReference type="InterPro" id="IPR050832">
    <property type="entry name" value="Bact_Acetyltransf"/>
</dbReference>
<evidence type="ECO:0000313" key="4">
    <source>
        <dbReference type="EMBL" id="QTM98103.1"/>
    </source>
</evidence>
<dbReference type="PANTHER" id="PTHR43877:SF2">
    <property type="entry name" value="AMINOALKYLPHOSPHONATE N-ACETYLTRANSFERASE-RELATED"/>
    <property type="match status" value="1"/>
</dbReference>
<dbReference type="Pfam" id="PF00583">
    <property type="entry name" value="Acetyltransf_1"/>
    <property type="match status" value="1"/>
</dbReference>
<dbReference type="SUPFAM" id="SSF55729">
    <property type="entry name" value="Acyl-CoA N-acyltransferases (Nat)"/>
    <property type="match status" value="1"/>
</dbReference>
<evidence type="ECO:0000313" key="5">
    <source>
        <dbReference type="Proteomes" id="UP000665043"/>
    </source>
</evidence>
<dbReference type="CDD" id="cd04301">
    <property type="entry name" value="NAT_SF"/>
    <property type="match status" value="1"/>
</dbReference>
<name>A0ABX7VNS8_9BACI</name>
<keyword evidence="1" id="KW-0808">Transferase</keyword>
<gene>
    <name evidence="4" type="ORF">ERJ70_01445</name>
</gene>
<dbReference type="PROSITE" id="PS51186">
    <property type="entry name" value="GNAT"/>
    <property type="match status" value="1"/>
</dbReference>
<feature type="domain" description="N-acetyltransferase" evidence="3">
    <location>
        <begin position="1"/>
        <end position="164"/>
    </location>
</feature>
<dbReference type="Gene3D" id="3.40.630.30">
    <property type="match status" value="1"/>
</dbReference>
<proteinExistence type="predicted"/>
<sequence>MIRKAEMKDLNRIMEIVNASVEVMNRQGNYQWDHTYPLPSHYQGDIEAGDLYVVEQDGQVIGTACLSEKEHDEYPTINWRSPAKAITVKRVAVDPKSRGLGIATSLYQHAEKVAAKRGLNYIKTDTFSKNASARHLFEANGYHYLQEKYVEEKNDSLRYYDKML</sequence>
<dbReference type="Proteomes" id="UP000665043">
    <property type="component" value="Chromosome"/>
</dbReference>
<dbReference type="InterPro" id="IPR016181">
    <property type="entry name" value="Acyl_CoA_acyltransferase"/>
</dbReference>
<dbReference type="InterPro" id="IPR000182">
    <property type="entry name" value="GNAT_dom"/>
</dbReference>
<evidence type="ECO:0000256" key="2">
    <source>
        <dbReference type="ARBA" id="ARBA00023315"/>
    </source>
</evidence>
<keyword evidence="5" id="KW-1185">Reference proteome</keyword>
<organism evidence="4 5">
    <name type="scientific">Sediminibacillus dalangtanensis</name>
    <dbReference type="NCBI Taxonomy" id="2729421"/>
    <lineage>
        <taxon>Bacteria</taxon>
        <taxon>Bacillati</taxon>
        <taxon>Bacillota</taxon>
        <taxon>Bacilli</taxon>
        <taxon>Bacillales</taxon>
        <taxon>Bacillaceae</taxon>
        <taxon>Sediminibacillus</taxon>
    </lineage>
</organism>
<reference evidence="4 5" key="1">
    <citation type="submission" date="2019-12" db="EMBL/GenBank/DDBJ databases">
        <title>The whole genome sequencing of a strain isolated from a Mars analog, Dalangtan Playa.</title>
        <authorList>
            <person name="Huang T."/>
        </authorList>
    </citation>
    <scope>NUCLEOTIDE SEQUENCE [LARGE SCALE GENOMIC DNA]</scope>
    <source>
        <strain evidence="4 5">DP4-553-S</strain>
    </source>
</reference>
<dbReference type="RefSeq" id="WP_209366666.1">
    <property type="nucleotide sequence ID" value="NZ_CP046956.1"/>
</dbReference>
<evidence type="ECO:0000259" key="3">
    <source>
        <dbReference type="PROSITE" id="PS51186"/>
    </source>
</evidence>
<evidence type="ECO:0000256" key="1">
    <source>
        <dbReference type="ARBA" id="ARBA00022679"/>
    </source>
</evidence>
<dbReference type="EMBL" id="CP046956">
    <property type="protein sequence ID" value="QTM98103.1"/>
    <property type="molecule type" value="Genomic_DNA"/>
</dbReference>
<dbReference type="PANTHER" id="PTHR43877">
    <property type="entry name" value="AMINOALKYLPHOSPHONATE N-ACETYLTRANSFERASE-RELATED-RELATED"/>
    <property type="match status" value="1"/>
</dbReference>